<evidence type="ECO:0000313" key="1">
    <source>
        <dbReference type="Proteomes" id="UP000095286"/>
    </source>
</evidence>
<proteinExistence type="predicted"/>
<accession>A0AC35TWU8</accession>
<dbReference type="Proteomes" id="UP000095286">
    <property type="component" value="Unplaced"/>
</dbReference>
<dbReference type="WBParaSite" id="RSKR_0000517400.1">
    <property type="protein sequence ID" value="RSKR_0000517400.1"/>
    <property type="gene ID" value="RSKR_0000517400"/>
</dbReference>
<sequence>MAYTLKQKQLGGFIKEFSCCHRSEYSRGCHTFNEHITTTEPFSNLINYKSFPKAKEDAPKKVFALHCKMATTTGGNEIVHIILINPNCKIVMDKLVKPKYRVTYYNTVFTSITKEKLADVDYKLEDLYEDYDRCI</sequence>
<name>A0AC35TWU8_9BILA</name>
<reference evidence="2" key="1">
    <citation type="submission" date="2016-11" db="UniProtKB">
        <authorList>
            <consortium name="WormBaseParasite"/>
        </authorList>
    </citation>
    <scope>IDENTIFICATION</scope>
    <source>
        <strain evidence="2">KR3021</strain>
    </source>
</reference>
<organism evidence="1 2">
    <name type="scientific">Rhabditophanes sp. KR3021</name>
    <dbReference type="NCBI Taxonomy" id="114890"/>
    <lineage>
        <taxon>Eukaryota</taxon>
        <taxon>Metazoa</taxon>
        <taxon>Ecdysozoa</taxon>
        <taxon>Nematoda</taxon>
        <taxon>Chromadorea</taxon>
        <taxon>Rhabditida</taxon>
        <taxon>Tylenchina</taxon>
        <taxon>Panagrolaimomorpha</taxon>
        <taxon>Strongyloidoidea</taxon>
        <taxon>Alloionematidae</taxon>
        <taxon>Rhabditophanes</taxon>
    </lineage>
</organism>
<protein>
    <submittedName>
        <fullName evidence="2">Phage protein</fullName>
    </submittedName>
</protein>
<evidence type="ECO:0000313" key="2">
    <source>
        <dbReference type="WBParaSite" id="RSKR_0000517400.1"/>
    </source>
</evidence>